<dbReference type="AlphaFoldDB" id="A0A7Y5EH76"/>
<gene>
    <name evidence="2" type="ORF">HRH59_02590</name>
</gene>
<accession>A0A7Y5EH76</accession>
<protein>
    <submittedName>
        <fullName evidence="2">DUF1622 domain-containing protein</fullName>
    </submittedName>
</protein>
<dbReference type="RefSeq" id="WP_173499710.1">
    <property type="nucleotide sequence ID" value="NZ_JABSOD010000002.1"/>
</dbReference>
<sequence length="132" mass="14192">MTNGITNMPGSVPQWCAVAIEMLGIAIITVIAVYSLAHGAVRLIKGDTLSDIQQQVRQQLGRGILLGLELLIAADIIHTVAVELTFETVAVLALVVLIRTFLSFTLELELTGKWPWQQTGSETKTIPPGTGN</sequence>
<comment type="caution">
    <text evidence="2">The sequence shown here is derived from an EMBL/GenBank/DDBJ whole genome shotgun (WGS) entry which is preliminary data.</text>
</comment>
<dbReference type="Pfam" id="PF07784">
    <property type="entry name" value="DUF1622"/>
    <property type="match status" value="1"/>
</dbReference>
<feature type="transmembrane region" description="Helical" evidence="1">
    <location>
        <begin position="12"/>
        <end position="37"/>
    </location>
</feature>
<keyword evidence="1" id="KW-0812">Transmembrane</keyword>
<evidence type="ECO:0000313" key="2">
    <source>
        <dbReference type="EMBL" id="NRQ41462.1"/>
    </source>
</evidence>
<dbReference type="EMBL" id="JABSOD010000002">
    <property type="protein sequence ID" value="NRQ41462.1"/>
    <property type="molecule type" value="Genomic_DNA"/>
</dbReference>
<keyword evidence="1" id="KW-1133">Transmembrane helix</keyword>
<reference evidence="2 3" key="1">
    <citation type="submission" date="2020-06" db="EMBL/GenBank/DDBJ databases">
        <title>Rheinheimera sp. nov., a marine bacterium isolated from coastal.</title>
        <authorList>
            <person name="Yu Q."/>
            <person name="Qi Y."/>
            <person name="Pu J."/>
        </authorList>
    </citation>
    <scope>NUCLEOTIDE SEQUENCE [LARGE SCALE GENOMIC DNA]</scope>
    <source>
        <strain evidence="2 3">YQF-2</strain>
    </source>
</reference>
<name>A0A7Y5EH76_9GAMM</name>
<dbReference type="PANTHER" id="PTHR38468">
    <property type="entry name" value="SLL0939 PROTEIN"/>
    <property type="match status" value="1"/>
</dbReference>
<proteinExistence type="predicted"/>
<keyword evidence="1" id="KW-0472">Membrane</keyword>
<keyword evidence="3" id="KW-1185">Reference proteome</keyword>
<organism evidence="2 3">
    <name type="scientific">Rheinheimera lutimaris</name>
    <dbReference type="NCBI Taxonomy" id="2740584"/>
    <lineage>
        <taxon>Bacteria</taxon>
        <taxon>Pseudomonadati</taxon>
        <taxon>Pseudomonadota</taxon>
        <taxon>Gammaproteobacteria</taxon>
        <taxon>Chromatiales</taxon>
        <taxon>Chromatiaceae</taxon>
        <taxon>Rheinheimera</taxon>
    </lineage>
</organism>
<dbReference type="Proteomes" id="UP000523161">
    <property type="component" value="Unassembled WGS sequence"/>
</dbReference>
<evidence type="ECO:0000256" key="1">
    <source>
        <dbReference type="SAM" id="Phobius"/>
    </source>
</evidence>
<dbReference type="PANTHER" id="PTHR38468:SF1">
    <property type="entry name" value="SLL0939 PROTEIN"/>
    <property type="match status" value="1"/>
</dbReference>
<dbReference type="InterPro" id="IPR012427">
    <property type="entry name" value="DUF1622"/>
</dbReference>
<evidence type="ECO:0000313" key="3">
    <source>
        <dbReference type="Proteomes" id="UP000523161"/>
    </source>
</evidence>